<accession>A0A239DKW9</accession>
<gene>
    <name evidence="2" type="ORF">SAMN06893096_103240</name>
</gene>
<dbReference type="Proteomes" id="UP000198373">
    <property type="component" value="Unassembled WGS sequence"/>
</dbReference>
<name>A0A239DKW9_9ACTN</name>
<dbReference type="RefSeq" id="WP_089305035.1">
    <property type="nucleotide sequence ID" value="NZ_FZOO01000003.1"/>
</dbReference>
<protein>
    <submittedName>
        <fullName evidence="2">Uncharacterized protein</fullName>
    </submittedName>
</protein>
<evidence type="ECO:0000313" key="3">
    <source>
        <dbReference type="Proteomes" id="UP000198373"/>
    </source>
</evidence>
<sequence>MTDDMTGDEWTAEPVFRVRLEAESPSALRAFLDEVQPDVGCRPVASRSASGFVMDVYLPESRLESARSSRAAPRVSMTVLENATEVGRERQADVGEGNRFAARSEVPRGLGRKE</sequence>
<dbReference type="AlphaFoldDB" id="A0A239DKW9"/>
<organism evidence="2 3">
    <name type="scientific">Geodermatophilus pulveris</name>
    <dbReference type="NCBI Taxonomy" id="1564159"/>
    <lineage>
        <taxon>Bacteria</taxon>
        <taxon>Bacillati</taxon>
        <taxon>Actinomycetota</taxon>
        <taxon>Actinomycetes</taxon>
        <taxon>Geodermatophilales</taxon>
        <taxon>Geodermatophilaceae</taxon>
        <taxon>Geodermatophilus</taxon>
    </lineage>
</organism>
<evidence type="ECO:0000313" key="2">
    <source>
        <dbReference type="EMBL" id="SNS32849.1"/>
    </source>
</evidence>
<reference evidence="3" key="1">
    <citation type="submission" date="2017-06" db="EMBL/GenBank/DDBJ databases">
        <authorList>
            <person name="Varghese N."/>
            <person name="Submissions S."/>
        </authorList>
    </citation>
    <scope>NUCLEOTIDE SEQUENCE [LARGE SCALE GENOMIC DNA]</scope>
    <source>
        <strain evidence="3">DSM 46839</strain>
    </source>
</reference>
<evidence type="ECO:0000256" key="1">
    <source>
        <dbReference type="SAM" id="MobiDB-lite"/>
    </source>
</evidence>
<feature type="region of interest" description="Disordered" evidence="1">
    <location>
        <begin position="86"/>
        <end position="114"/>
    </location>
</feature>
<dbReference type="OrthoDB" id="4222056at2"/>
<dbReference type="EMBL" id="FZOO01000003">
    <property type="protein sequence ID" value="SNS32849.1"/>
    <property type="molecule type" value="Genomic_DNA"/>
</dbReference>
<keyword evidence="3" id="KW-1185">Reference proteome</keyword>
<proteinExistence type="predicted"/>